<evidence type="ECO:0000256" key="5">
    <source>
        <dbReference type="ARBA" id="ARBA00048391"/>
    </source>
</evidence>
<protein>
    <recommendedName>
        <fullName evidence="1">peptide chain release factor N(5)-glutamine methyltransferase</fullName>
        <ecNumber evidence="1">2.1.1.297</ecNumber>
    </recommendedName>
</protein>
<gene>
    <name evidence="7" type="ORF">IAC58_05850</name>
</gene>
<organism evidence="7 8">
    <name type="scientific">Candidatus Onthovivens merdipullorum</name>
    <dbReference type="NCBI Taxonomy" id="2840889"/>
    <lineage>
        <taxon>Bacteria</taxon>
        <taxon>Bacillati</taxon>
        <taxon>Bacillota</taxon>
        <taxon>Bacilli</taxon>
        <taxon>Bacillales</taxon>
        <taxon>Candidatus Onthovivens</taxon>
    </lineage>
</organism>
<dbReference type="Pfam" id="PF05175">
    <property type="entry name" value="MTS"/>
    <property type="match status" value="1"/>
</dbReference>
<keyword evidence="3" id="KW-0808">Transferase</keyword>
<dbReference type="AlphaFoldDB" id="A0A9D9GUY3"/>
<evidence type="ECO:0000259" key="6">
    <source>
        <dbReference type="Pfam" id="PF05175"/>
    </source>
</evidence>
<dbReference type="InterPro" id="IPR050320">
    <property type="entry name" value="N5-glutamine_MTase"/>
</dbReference>
<evidence type="ECO:0000313" key="7">
    <source>
        <dbReference type="EMBL" id="MBO8428045.1"/>
    </source>
</evidence>
<dbReference type="GO" id="GO:0032259">
    <property type="term" value="P:methylation"/>
    <property type="evidence" value="ECO:0007669"/>
    <property type="project" value="UniProtKB-KW"/>
</dbReference>
<dbReference type="Proteomes" id="UP000823613">
    <property type="component" value="Unassembled WGS sequence"/>
</dbReference>
<dbReference type="PROSITE" id="PS00092">
    <property type="entry name" value="N6_MTASE"/>
    <property type="match status" value="1"/>
</dbReference>
<evidence type="ECO:0000256" key="2">
    <source>
        <dbReference type="ARBA" id="ARBA00022603"/>
    </source>
</evidence>
<evidence type="ECO:0000313" key="8">
    <source>
        <dbReference type="Proteomes" id="UP000823613"/>
    </source>
</evidence>
<sequence>MEQSNRESFLKAKKFLSQFKNIEFYDSEIYLLLIKANSYTNFTELIKNFDENLANPDYFFRNIQRIKDGEPIQYVVGEAPFFDLDINVNRNVLIPRPETEGLVKLLIDEINKNKYNHKIIADVCTGSGCIALYLKKKFPNSEVYASDKYKDVLDVAISNFNKYHMNIITLEGSRLEPFISRSIKLDILISNPPYVEKMEDIEENVKKFEPLNAIYLENGTRFYESYFKHYKEVMNKRFVMAFEINYDQEEKLTFLIKNYFNTNEITYKFYKDDFDRTRYLIIAGGYNESSR</sequence>
<name>A0A9D9GUY3_9BACL</name>
<proteinExistence type="predicted"/>
<reference evidence="7" key="1">
    <citation type="submission" date="2020-10" db="EMBL/GenBank/DDBJ databases">
        <authorList>
            <person name="Gilroy R."/>
        </authorList>
    </citation>
    <scope>NUCLEOTIDE SEQUENCE</scope>
    <source>
        <strain evidence="7">11159</strain>
    </source>
</reference>
<dbReference type="InterPro" id="IPR029063">
    <property type="entry name" value="SAM-dependent_MTases_sf"/>
</dbReference>
<keyword evidence="2 7" id="KW-0489">Methyltransferase</keyword>
<dbReference type="PANTHER" id="PTHR18895">
    <property type="entry name" value="HEMK METHYLTRANSFERASE"/>
    <property type="match status" value="1"/>
</dbReference>
<comment type="caution">
    <text evidence="7">The sequence shown here is derived from an EMBL/GenBank/DDBJ whole genome shotgun (WGS) entry which is preliminary data.</text>
</comment>
<dbReference type="InterPro" id="IPR007848">
    <property type="entry name" value="Small_mtfrase_dom"/>
</dbReference>
<dbReference type="CDD" id="cd02440">
    <property type="entry name" value="AdoMet_MTases"/>
    <property type="match status" value="1"/>
</dbReference>
<dbReference type="Gene3D" id="1.10.8.10">
    <property type="entry name" value="DNA helicase RuvA subunit, C-terminal domain"/>
    <property type="match status" value="1"/>
</dbReference>
<dbReference type="Gene3D" id="3.40.50.150">
    <property type="entry name" value="Vaccinia Virus protein VP39"/>
    <property type="match status" value="1"/>
</dbReference>
<comment type="catalytic activity">
    <reaction evidence="5">
        <text>L-glutaminyl-[peptide chain release factor] + S-adenosyl-L-methionine = N(5)-methyl-L-glutaminyl-[peptide chain release factor] + S-adenosyl-L-homocysteine + H(+)</text>
        <dbReference type="Rhea" id="RHEA:42896"/>
        <dbReference type="Rhea" id="RHEA-COMP:10271"/>
        <dbReference type="Rhea" id="RHEA-COMP:10272"/>
        <dbReference type="ChEBI" id="CHEBI:15378"/>
        <dbReference type="ChEBI" id="CHEBI:30011"/>
        <dbReference type="ChEBI" id="CHEBI:57856"/>
        <dbReference type="ChEBI" id="CHEBI:59789"/>
        <dbReference type="ChEBI" id="CHEBI:61891"/>
        <dbReference type="EC" id="2.1.1.297"/>
    </reaction>
</comment>
<keyword evidence="4" id="KW-0949">S-adenosyl-L-methionine</keyword>
<evidence type="ECO:0000256" key="4">
    <source>
        <dbReference type="ARBA" id="ARBA00022691"/>
    </source>
</evidence>
<reference evidence="7" key="2">
    <citation type="journal article" date="2021" name="PeerJ">
        <title>Extensive microbial diversity within the chicken gut microbiome revealed by metagenomics and culture.</title>
        <authorList>
            <person name="Gilroy R."/>
            <person name="Ravi A."/>
            <person name="Getino M."/>
            <person name="Pursley I."/>
            <person name="Horton D.L."/>
            <person name="Alikhan N.F."/>
            <person name="Baker D."/>
            <person name="Gharbi K."/>
            <person name="Hall N."/>
            <person name="Watson M."/>
            <person name="Adriaenssens E.M."/>
            <person name="Foster-Nyarko E."/>
            <person name="Jarju S."/>
            <person name="Secka A."/>
            <person name="Antonio M."/>
            <person name="Oren A."/>
            <person name="Chaudhuri R.R."/>
            <person name="La Ragione R."/>
            <person name="Hildebrand F."/>
            <person name="Pallen M.J."/>
        </authorList>
    </citation>
    <scope>NUCLEOTIDE SEQUENCE</scope>
    <source>
        <strain evidence="7">11159</strain>
    </source>
</reference>
<dbReference type="NCBIfam" id="TIGR00536">
    <property type="entry name" value="hemK_fam"/>
    <property type="match status" value="1"/>
</dbReference>
<dbReference type="InterPro" id="IPR002052">
    <property type="entry name" value="DNA_methylase_N6_adenine_CS"/>
</dbReference>
<feature type="domain" description="Methyltransferase small" evidence="6">
    <location>
        <begin position="104"/>
        <end position="238"/>
    </location>
</feature>
<dbReference type="GO" id="GO:0003676">
    <property type="term" value="F:nucleic acid binding"/>
    <property type="evidence" value="ECO:0007669"/>
    <property type="project" value="InterPro"/>
</dbReference>
<dbReference type="EMBL" id="JADIMY010000117">
    <property type="protein sequence ID" value="MBO8428045.1"/>
    <property type="molecule type" value="Genomic_DNA"/>
</dbReference>
<dbReference type="SUPFAM" id="SSF53335">
    <property type="entry name" value="S-adenosyl-L-methionine-dependent methyltransferases"/>
    <property type="match status" value="1"/>
</dbReference>
<dbReference type="GO" id="GO:0102559">
    <property type="term" value="F:peptide chain release factor N(5)-glutamine methyltransferase activity"/>
    <property type="evidence" value="ECO:0007669"/>
    <property type="project" value="UniProtKB-EC"/>
</dbReference>
<dbReference type="EC" id="2.1.1.297" evidence="1"/>
<dbReference type="PANTHER" id="PTHR18895:SF74">
    <property type="entry name" value="MTRF1L RELEASE FACTOR GLUTAMINE METHYLTRANSFERASE"/>
    <property type="match status" value="1"/>
</dbReference>
<accession>A0A9D9GUY3</accession>
<evidence type="ECO:0000256" key="3">
    <source>
        <dbReference type="ARBA" id="ARBA00022679"/>
    </source>
</evidence>
<dbReference type="InterPro" id="IPR004556">
    <property type="entry name" value="HemK-like"/>
</dbReference>
<evidence type="ECO:0000256" key="1">
    <source>
        <dbReference type="ARBA" id="ARBA00012771"/>
    </source>
</evidence>